<proteinExistence type="predicted"/>
<dbReference type="SUPFAM" id="SSF46955">
    <property type="entry name" value="Putative DNA-binding domain"/>
    <property type="match status" value="1"/>
</dbReference>
<dbReference type="PANTHER" id="PTHR30204:SF93">
    <property type="entry name" value="HTH MERR-TYPE DOMAIN-CONTAINING PROTEIN"/>
    <property type="match status" value="1"/>
</dbReference>
<organism evidence="4 5">
    <name type="scientific">Pseudonocardia alaniniphila</name>
    <dbReference type="NCBI Taxonomy" id="75291"/>
    <lineage>
        <taxon>Bacteria</taxon>
        <taxon>Bacillati</taxon>
        <taxon>Actinomycetota</taxon>
        <taxon>Actinomycetes</taxon>
        <taxon>Pseudonocardiales</taxon>
        <taxon>Pseudonocardiaceae</taxon>
        <taxon>Pseudonocardia</taxon>
    </lineage>
</organism>
<reference evidence="4 5" key="1">
    <citation type="submission" date="2022-03" db="EMBL/GenBank/DDBJ databases">
        <title>Pseudonocardia alaer sp. nov., a novel actinomycete isolated from reed forest soil.</title>
        <authorList>
            <person name="Wang L."/>
        </authorList>
    </citation>
    <scope>NUCLEOTIDE SEQUENCE [LARGE SCALE GENOMIC DNA]</scope>
    <source>
        <strain evidence="4 5">Y-16303</strain>
    </source>
</reference>
<evidence type="ECO:0000259" key="3">
    <source>
        <dbReference type="PROSITE" id="PS50937"/>
    </source>
</evidence>
<keyword evidence="5" id="KW-1185">Reference proteome</keyword>
<dbReference type="RefSeq" id="WP_241042581.1">
    <property type="nucleotide sequence ID" value="NZ_BAAAJF010000041.1"/>
</dbReference>
<dbReference type="PROSITE" id="PS50937">
    <property type="entry name" value="HTH_MERR_2"/>
    <property type="match status" value="1"/>
</dbReference>
<gene>
    <name evidence="4" type="ORF">MMF94_39335</name>
</gene>
<feature type="domain" description="HTH merR-type" evidence="3">
    <location>
        <begin position="1"/>
        <end position="71"/>
    </location>
</feature>
<dbReference type="CDD" id="cd00592">
    <property type="entry name" value="HTH_MerR-like"/>
    <property type="match status" value="1"/>
</dbReference>
<dbReference type="InterPro" id="IPR047057">
    <property type="entry name" value="MerR_fam"/>
</dbReference>
<evidence type="ECO:0000256" key="1">
    <source>
        <dbReference type="ARBA" id="ARBA00023125"/>
    </source>
</evidence>
<protein>
    <submittedName>
        <fullName evidence="4">MerR family transcriptional regulator</fullName>
    </submittedName>
</protein>
<evidence type="ECO:0000256" key="2">
    <source>
        <dbReference type="SAM" id="Coils"/>
    </source>
</evidence>
<dbReference type="EMBL" id="JAKXMK010000049">
    <property type="protein sequence ID" value="MCH6171775.1"/>
    <property type="molecule type" value="Genomic_DNA"/>
</dbReference>
<dbReference type="Gene3D" id="1.10.1660.10">
    <property type="match status" value="1"/>
</dbReference>
<feature type="coiled-coil region" evidence="2">
    <location>
        <begin position="79"/>
        <end position="106"/>
    </location>
</feature>
<name>A0ABS9TTA9_9PSEU</name>
<comment type="caution">
    <text evidence="4">The sequence shown here is derived from an EMBL/GenBank/DDBJ whole genome shotgun (WGS) entry which is preliminary data.</text>
</comment>
<evidence type="ECO:0000313" key="4">
    <source>
        <dbReference type="EMBL" id="MCH6171775.1"/>
    </source>
</evidence>
<dbReference type="Pfam" id="PF13411">
    <property type="entry name" value="MerR_1"/>
    <property type="match status" value="1"/>
</dbReference>
<dbReference type="PANTHER" id="PTHR30204">
    <property type="entry name" value="REDOX-CYCLING DRUG-SENSING TRANSCRIPTIONAL ACTIVATOR SOXR"/>
    <property type="match status" value="1"/>
</dbReference>
<keyword evidence="2" id="KW-0175">Coiled coil</keyword>
<sequence length="251" mass="28244">MGWSTREVAQLAGTTLRTVRHYHEIGLLDEPERLSNGYKVYRTEHLVRLLQIRRLTGLGFSLTTIAAMQEGSEHLEAALEAVDAELTATITRLQEAREEIVKLRRRPVPTDLPFDISAAATEARLSPADRSLFAVLSHVIGDDNTQHWRALLQDYERDDVADEFDALPPDADEETREQLARRMFPQMIALSGKHPTPPRTVENAVLGRHAATAAMINALRDLYNPAQLDVFVRIWNQQGSSETSRQGFVPE</sequence>
<dbReference type="Proteomes" id="UP001299970">
    <property type="component" value="Unassembled WGS sequence"/>
</dbReference>
<accession>A0ABS9TTA9</accession>
<dbReference type="SMART" id="SM00422">
    <property type="entry name" value="HTH_MERR"/>
    <property type="match status" value="1"/>
</dbReference>
<dbReference type="InterPro" id="IPR009061">
    <property type="entry name" value="DNA-bd_dom_put_sf"/>
</dbReference>
<dbReference type="InterPro" id="IPR000551">
    <property type="entry name" value="MerR-type_HTH_dom"/>
</dbReference>
<evidence type="ECO:0000313" key="5">
    <source>
        <dbReference type="Proteomes" id="UP001299970"/>
    </source>
</evidence>
<keyword evidence="1" id="KW-0238">DNA-binding</keyword>